<evidence type="ECO:0000313" key="1">
    <source>
        <dbReference type="EMBL" id="CAK0857078.1"/>
    </source>
</evidence>
<dbReference type="Proteomes" id="UP001189429">
    <property type="component" value="Unassembled WGS sequence"/>
</dbReference>
<sequence length="184" mass="20336">VFVDRNDSQQILNVTRAVRSSDFSFWTGSPAAAHVVRAIARVRCLEMVHASRLDSEGVNEVDVSASSRAIWTKWTRGLDATAKRHLEIFRGGAAKTPTHGGRAAACAACRAQLASLRHYFQDCPLFQQERAQIARDLGFPATFLAHPASGDDRIRMDHLQSGQDRIPNIYDAGGSLPPRYRHRG</sequence>
<protein>
    <submittedName>
        <fullName evidence="1">Uncharacterized protein</fullName>
    </submittedName>
</protein>
<proteinExistence type="predicted"/>
<evidence type="ECO:0000313" key="2">
    <source>
        <dbReference type="Proteomes" id="UP001189429"/>
    </source>
</evidence>
<accession>A0ABN9UCB4</accession>
<keyword evidence="2" id="KW-1185">Reference proteome</keyword>
<comment type="caution">
    <text evidence="1">The sequence shown here is derived from an EMBL/GenBank/DDBJ whole genome shotgun (WGS) entry which is preliminary data.</text>
</comment>
<name>A0ABN9UCB4_9DINO</name>
<gene>
    <name evidence="1" type="ORF">PCOR1329_LOCUS47284</name>
</gene>
<feature type="non-terminal residue" evidence="1">
    <location>
        <position position="1"/>
    </location>
</feature>
<organism evidence="1 2">
    <name type="scientific">Prorocentrum cordatum</name>
    <dbReference type="NCBI Taxonomy" id="2364126"/>
    <lineage>
        <taxon>Eukaryota</taxon>
        <taxon>Sar</taxon>
        <taxon>Alveolata</taxon>
        <taxon>Dinophyceae</taxon>
        <taxon>Prorocentrales</taxon>
        <taxon>Prorocentraceae</taxon>
        <taxon>Prorocentrum</taxon>
    </lineage>
</organism>
<reference evidence="1" key="1">
    <citation type="submission" date="2023-10" db="EMBL/GenBank/DDBJ databases">
        <authorList>
            <person name="Chen Y."/>
            <person name="Shah S."/>
            <person name="Dougan E. K."/>
            <person name="Thang M."/>
            <person name="Chan C."/>
        </authorList>
    </citation>
    <scope>NUCLEOTIDE SEQUENCE [LARGE SCALE GENOMIC DNA]</scope>
</reference>
<dbReference type="EMBL" id="CAUYUJ010015696">
    <property type="protein sequence ID" value="CAK0857078.1"/>
    <property type="molecule type" value="Genomic_DNA"/>
</dbReference>